<comment type="caution">
    <text evidence="2">The sequence shown here is derived from an EMBL/GenBank/DDBJ whole genome shotgun (WGS) entry which is preliminary data.</text>
</comment>
<keyword evidence="3" id="KW-1185">Reference proteome</keyword>
<dbReference type="AlphaFoldDB" id="A0AAV5T6B1"/>
<organism evidence="2 3">
    <name type="scientific">Pristionchus entomophagus</name>
    <dbReference type="NCBI Taxonomy" id="358040"/>
    <lineage>
        <taxon>Eukaryota</taxon>
        <taxon>Metazoa</taxon>
        <taxon>Ecdysozoa</taxon>
        <taxon>Nematoda</taxon>
        <taxon>Chromadorea</taxon>
        <taxon>Rhabditida</taxon>
        <taxon>Rhabditina</taxon>
        <taxon>Diplogasteromorpha</taxon>
        <taxon>Diplogasteroidea</taxon>
        <taxon>Neodiplogasteridae</taxon>
        <taxon>Pristionchus</taxon>
    </lineage>
</organism>
<accession>A0AAV5T6B1</accession>
<evidence type="ECO:0000256" key="1">
    <source>
        <dbReference type="SAM" id="MobiDB-lite"/>
    </source>
</evidence>
<reference evidence="2" key="1">
    <citation type="submission" date="2023-10" db="EMBL/GenBank/DDBJ databases">
        <title>Genome assembly of Pristionchus species.</title>
        <authorList>
            <person name="Yoshida K."/>
            <person name="Sommer R.J."/>
        </authorList>
    </citation>
    <scope>NUCLEOTIDE SEQUENCE</scope>
    <source>
        <strain evidence="2">RS0144</strain>
    </source>
</reference>
<feature type="region of interest" description="Disordered" evidence="1">
    <location>
        <begin position="51"/>
        <end position="102"/>
    </location>
</feature>
<protein>
    <submittedName>
        <fullName evidence="2">Uncharacterized protein</fullName>
    </submittedName>
</protein>
<dbReference type="Proteomes" id="UP001432027">
    <property type="component" value="Unassembled WGS sequence"/>
</dbReference>
<feature type="non-terminal residue" evidence="2">
    <location>
        <position position="1"/>
    </location>
</feature>
<gene>
    <name evidence="2" type="ORF">PENTCL1PPCAC_13267</name>
</gene>
<proteinExistence type="predicted"/>
<dbReference type="EMBL" id="BTSX01000003">
    <property type="protein sequence ID" value="GMS91092.1"/>
    <property type="molecule type" value="Genomic_DNA"/>
</dbReference>
<evidence type="ECO:0000313" key="3">
    <source>
        <dbReference type="Proteomes" id="UP001432027"/>
    </source>
</evidence>
<name>A0AAV5T6B1_9BILA</name>
<sequence>QTLKQPPLSLKEPEEEPLVLFNFENEIAPQNFVEERECKTEEMNEDELIFPSELKDETSDVSHPNFDGNESVDLERKRPSETLMCADSETGENTNGDEEPSV</sequence>
<feature type="non-terminal residue" evidence="2">
    <location>
        <position position="102"/>
    </location>
</feature>
<evidence type="ECO:0000313" key="2">
    <source>
        <dbReference type="EMBL" id="GMS91092.1"/>
    </source>
</evidence>